<keyword evidence="2" id="KW-0479">Metal-binding</keyword>
<keyword evidence="4" id="KW-0460">Magnesium</keyword>
<dbReference type="EMBL" id="JARBDR010000657">
    <property type="protein sequence ID" value="KAJ8308339.1"/>
    <property type="molecule type" value="Genomic_DNA"/>
</dbReference>
<comment type="cofactor">
    <cofactor evidence="1">
        <name>Mg(2+)</name>
        <dbReference type="ChEBI" id="CHEBI:18420"/>
    </cofactor>
</comment>
<proteinExistence type="predicted"/>
<dbReference type="Proteomes" id="UP001217089">
    <property type="component" value="Unassembled WGS sequence"/>
</dbReference>
<name>A0ABQ9ETF0_TEGGR</name>
<reference evidence="5 6" key="1">
    <citation type="submission" date="2022-12" db="EMBL/GenBank/DDBJ databases">
        <title>Chromosome-level genome of Tegillarca granosa.</title>
        <authorList>
            <person name="Kim J."/>
        </authorList>
    </citation>
    <scope>NUCLEOTIDE SEQUENCE [LARGE SCALE GENOMIC DNA]</scope>
    <source>
        <strain evidence="5">Teg-2019</strain>
        <tissue evidence="5">Adductor muscle</tissue>
    </source>
</reference>
<evidence type="ECO:0000313" key="6">
    <source>
        <dbReference type="Proteomes" id="UP001217089"/>
    </source>
</evidence>
<keyword evidence="6" id="KW-1185">Reference proteome</keyword>
<sequence>MNDPEVNIMFSVPGKHLIGEVATRVHISPDFNRKKIPREEDYIESTWVQRTNENPKLYNGSKFRVDSVLYNGNTLELNIGLTCYRDFLGTNWSSNASSLQKLGEKNHNNTQAYMSDAMGVGAFVKTSDNKELVGKIKYEDINFESMPPDAVVHEIFDSIVREVVDEVNIPRSKLSEPEMLGIARNLTSAGRPSIEFLIKCSLNSREVLDLYHQGTHAEVEESTSIRVVSVDDVMRFTVEDEFWKNMAPSSKGLKETRPVMLLTIYL</sequence>
<organism evidence="5 6">
    <name type="scientific">Tegillarca granosa</name>
    <name type="common">Malaysian cockle</name>
    <name type="synonym">Anadara granosa</name>
    <dbReference type="NCBI Taxonomy" id="220873"/>
    <lineage>
        <taxon>Eukaryota</taxon>
        <taxon>Metazoa</taxon>
        <taxon>Spiralia</taxon>
        <taxon>Lophotrochozoa</taxon>
        <taxon>Mollusca</taxon>
        <taxon>Bivalvia</taxon>
        <taxon>Autobranchia</taxon>
        <taxon>Pteriomorphia</taxon>
        <taxon>Arcoida</taxon>
        <taxon>Arcoidea</taxon>
        <taxon>Arcidae</taxon>
        <taxon>Tegillarca</taxon>
    </lineage>
</organism>
<evidence type="ECO:0000313" key="5">
    <source>
        <dbReference type="EMBL" id="KAJ8308339.1"/>
    </source>
</evidence>
<evidence type="ECO:0000256" key="4">
    <source>
        <dbReference type="ARBA" id="ARBA00022842"/>
    </source>
</evidence>
<evidence type="ECO:0000256" key="1">
    <source>
        <dbReference type="ARBA" id="ARBA00001946"/>
    </source>
</evidence>
<dbReference type="InterPro" id="IPR055295">
    <property type="entry name" value="NUDT22/NUDT9-like"/>
</dbReference>
<comment type="caution">
    <text evidence="5">The sequence shown here is derived from an EMBL/GenBank/DDBJ whole genome shotgun (WGS) entry which is preliminary data.</text>
</comment>
<evidence type="ECO:0000256" key="2">
    <source>
        <dbReference type="ARBA" id="ARBA00022723"/>
    </source>
</evidence>
<dbReference type="PANTHER" id="PTHR31835">
    <property type="entry name" value="URIDINE DIPHOSPHATE GLUCOSE PYROPHOSPHATASE"/>
    <property type="match status" value="1"/>
</dbReference>
<accession>A0ABQ9ETF0</accession>
<evidence type="ECO:0000256" key="3">
    <source>
        <dbReference type="ARBA" id="ARBA00022801"/>
    </source>
</evidence>
<keyword evidence="3" id="KW-0378">Hydrolase</keyword>
<gene>
    <name evidence="5" type="ORF">KUTeg_013213</name>
</gene>
<dbReference type="PANTHER" id="PTHR31835:SF1">
    <property type="entry name" value="URIDINE DIPHOSPHATE GLUCOSE PYROPHOSPHATASE NUDT22"/>
    <property type="match status" value="1"/>
</dbReference>
<protein>
    <submittedName>
        <fullName evidence="5">Uncharacterized protein</fullName>
    </submittedName>
</protein>